<dbReference type="AlphaFoldDB" id="A0A397U7Z2"/>
<dbReference type="InterPro" id="IPR039743">
    <property type="entry name" value="6GAL/EXGAL"/>
</dbReference>
<dbReference type="InterPro" id="IPR013780">
    <property type="entry name" value="Glyco_hydro_b"/>
</dbReference>
<dbReference type="Gene3D" id="3.20.20.80">
    <property type="entry name" value="Glycosidases"/>
    <property type="match status" value="1"/>
</dbReference>
<evidence type="ECO:0000256" key="1">
    <source>
        <dbReference type="SAM" id="SignalP"/>
    </source>
</evidence>
<keyword evidence="1" id="KW-0732">Signal</keyword>
<gene>
    <name evidence="3" type="ORF">C2G38_2220326</name>
</gene>
<dbReference type="PANTHER" id="PTHR42767">
    <property type="entry name" value="ENDO-BETA-1,6-GALACTANASE"/>
    <property type="match status" value="1"/>
</dbReference>
<evidence type="ECO:0000259" key="2">
    <source>
        <dbReference type="Pfam" id="PF14587"/>
    </source>
</evidence>
<dbReference type="GO" id="GO:0004553">
    <property type="term" value="F:hydrolase activity, hydrolyzing O-glycosyl compounds"/>
    <property type="evidence" value="ECO:0007669"/>
    <property type="project" value="InterPro"/>
</dbReference>
<organism evidence="3 4">
    <name type="scientific">Gigaspora rosea</name>
    <dbReference type="NCBI Taxonomy" id="44941"/>
    <lineage>
        <taxon>Eukaryota</taxon>
        <taxon>Fungi</taxon>
        <taxon>Fungi incertae sedis</taxon>
        <taxon>Mucoromycota</taxon>
        <taxon>Glomeromycotina</taxon>
        <taxon>Glomeromycetes</taxon>
        <taxon>Diversisporales</taxon>
        <taxon>Gigasporaceae</taxon>
        <taxon>Gigaspora</taxon>
    </lineage>
</organism>
<dbReference type="Gene3D" id="2.60.40.1180">
    <property type="entry name" value="Golgi alpha-mannosidase II"/>
    <property type="match status" value="1"/>
</dbReference>
<dbReference type="Pfam" id="PF14587">
    <property type="entry name" value="Glyco_hydr_30_2"/>
    <property type="match status" value="1"/>
</dbReference>
<sequence length="469" mass="52934">MVSIFKILFPLTVSILLSFAKTIRIRTVFVDPNDRWQVVEGWGTSLAWWANKIGGYPDDIRNHIADLVFDVNKGLGLNVIRYNIGGGDNPDHNHMRPGGAVPGFLPCEICSYNWTTDANQKWILFAAQKRGANIFEAVSFSPPYWMTYSNCSSGSKHGTIDNLNVQYYDTFADYLTNIVEWFNNNGLIFRTLAPFNEPSSNWWKANGSQEGCHFACSTINRIIKQVGIYLKDKGLSNQTSISAADEYSTDSEVNIIKCIDSDAKLYISQYNTHAYHGKKSKELFHLSQLDGKRLWMSEFGLQVSQDMSASINLSEQILNDMRNLKSAAWVYWQAVDEVAVNSWGLIGVNYSDTNILKNNLGFYGFAQYTKFIRPGYQIITSNDHDTLAACSPDNQTIVLVCTNKNNITEVWNLNVSIFNINSFKAFRTSNNNETLTNLTIIPNITDGILTYFNPAYSITTWIFSLAIPI</sequence>
<accession>A0A397U7Z2</accession>
<feature type="domain" description="Endo-beta-1,6-galactanase-like" evidence="2">
    <location>
        <begin position="27"/>
        <end position="248"/>
    </location>
</feature>
<dbReference type="OrthoDB" id="2330009at2759"/>
<dbReference type="InterPro" id="IPR017853">
    <property type="entry name" value="GH"/>
</dbReference>
<feature type="signal peptide" evidence="1">
    <location>
        <begin position="1"/>
        <end position="20"/>
    </location>
</feature>
<evidence type="ECO:0000313" key="4">
    <source>
        <dbReference type="Proteomes" id="UP000266673"/>
    </source>
</evidence>
<dbReference type="InterPro" id="IPR039514">
    <property type="entry name" value="6GAL-like"/>
</dbReference>
<dbReference type="STRING" id="44941.A0A397U7Z2"/>
<dbReference type="EMBL" id="QKWP01002031">
    <property type="protein sequence ID" value="RIB05198.1"/>
    <property type="molecule type" value="Genomic_DNA"/>
</dbReference>
<protein>
    <submittedName>
        <fullName evidence="3">Glycoside Hydrolase Family 30 protein</fullName>
    </submittedName>
</protein>
<comment type="caution">
    <text evidence="3">The sequence shown here is derived from an EMBL/GenBank/DDBJ whole genome shotgun (WGS) entry which is preliminary data.</text>
</comment>
<feature type="chain" id="PRO_5017375547" evidence="1">
    <location>
        <begin position="21"/>
        <end position="469"/>
    </location>
</feature>
<proteinExistence type="predicted"/>
<dbReference type="Proteomes" id="UP000266673">
    <property type="component" value="Unassembled WGS sequence"/>
</dbReference>
<evidence type="ECO:0000313" key="3">
    <source>
        <dbReference type="EMBL" id="RIB05198.1"/>
    </source>
</evidence>
<reference evidence="3 4" key="1">
    <citation type="submission" date="2018-06" db="EMBL/GenBank/DDBJ databases">
        <title>Comparative genomics reveals the genomic features of Rhizophagus irregularis, R. cerebriforme, R. diaphanum and Gigaspora rosea, and their symbiotic lifestyle signature.</title>
        <authorList>
            <person name="Morin E."/>
            <person name="San Clemente H."/>
            <person name="Chen E.C.H."/>
            <person name="De La Providencia I."/>
            <person name="Hainaut M."/>
            <person name="Kuo A."/>
            <person name="Kohler A."/>
            <person name="Murat C."/>
            <person name="Tang N."/>
            <person name="Roy S."/>
            <person name="Loubradou J."/>
            <person name="Henrissat B."/>
            <person name="Grigoriev I.V."/>
            <person name="Corradi N."/>
            <person name="Roux C."/>
            <person name="Martin F.M."/>
        </authorList>
    </citation>
    <scope>NUCLEOTIDE SEQUENCE [LARGE SCALE GENOMIC DNA]</scope>
    <source>
        <strain evidence="3 4">DAOM 194757</strain>
    </source>
</reference>
<dbReference type="PANTHER" id="PTHR42767:SF1">
    <property type="entry name" value="ENDO-BETA-1,6-GALACTANASE-LIKE DOMAIN-CONTAINING PROTEIN"/>
    <property type="match status" value="1"/>
</dbReference>
<name>A0A397U7Z2_9GLOM</name>
<keyword evidence="3" id="KW-0378">Hydrolase</keyword>
<dbReference type="SUPFAM" id="SSF51445">
    <property type="entry name" value="(Trans)glycosidases"/>
    <property type="match status" value="1"/>
</dbReference>
<keyword evidence="4" id="KW-1185">Reference proteome</keyword>